<dbReference type="InterPro" id="IPR036259">
    <property type="entry name" value="MFS_trans_sf"/>
</dbReference>
<feature type="transmembrane region" description="Helical" evidence="10">
    <location>
        <begin position="157"/>
        <end position="181"/>
    </location>
</feature>
<evidence type="ECO:0000256" key="4">
    <source>
        <dbReference type="ARBA" id="ARBA00022692"/>
    </source>
</evidence>
<proteinExistence type="inferred from homology"/>
<dbReference type="Gene3D" id="1.20.1250.20">
    <property type="entry name" value="MFS general substrate transporter like domains"/>
    <property type="match status" value="1"/>
</dbReference>
<dbReference type="AlphaFoldDB" id="A0A831WAK3"/>
<feature type="transmembrane region" description="Helical" evidence="10">
    <location>
        <begin position="67"/>
        <end position="87"/>
    </location>
</feature>
<dbReference type="GO" id="GO:0005471">
    <property type="term" value="F:ATP:ADP antiporter activity"/>
    <property type="evidence" value="ECO:0007669"/>
    <property type="project" value="InterPro"/>
</dbReference>
<evidence type="ECO:0000256" key="7">
    <source>
        <dbReference type="ARBA" id="ARBA00022989"/>
    </source>
</evidence>
<evidence type="ECO:0000256" key="1">
    <source>
        <dbReference type="ARBA" id="ARBA00004141"/>
    </source>
</evidence>
<comment type="subcellular location">
    <subcellularLocation>
        <location evidence="1">Membrane</location>
        <topology evidence="1">Multi-pass membrane protein</topology>
    </subcellularLocation>
</comment>
<reference evidence="11" key="1">
    <citation type="journal article" date="2020" name="mSystems">
        <title>Genome- and Community-Level Interaction Insights into Carbon Utilization and Element Cycling Functions of Hydrothermarchaeota in Hydrothermal Sediment.</title>
        <authorList>
            <person name="Zhou Z."/>
            <person name="Liu Y."/>
            <person name="Xu W."/>
            <person name="Pan J."/>
            <person name="Luo Z.H."/>
            <person name="Li M."/>
        </authorList>
    </citation>
    <scope>NUCLEOTIDE SEQUENCE [LARGE SCALE GENOMIC DNA]</scope>
    <source>
        <strain evidence="11">HyVt-458</strain>
    </source>
</reference>
<keyword evidence="4 10" id="KW-0812">Transmembrane</keyword>
<keyword evidence="5" id="KW-0547">Nucleotide-binding</keyword>
<feature type="non-terminal residue" evidence="11">
    <location>
        <position position="188"/>
    </location>
</feature>
<gene>
    <name evidence="11" type="ORF">ENJ12_00325</name>
</gene>
<comment type="caution">
    <text evidence="11">The sequence shown here is derived from an EMBL/GenBank/DDBJ whole genome shotgun (WGS) entry which is preliminary data.</text>
</comment>
<dbReference type="GO" id="GO:0005524">
    <property type="term" value="F:ATP binding"/>
    <property type="evidence" value="ECO:0007669"/>
    <property type="project" value="UniProtKB-KW"/>
</dbReference>
<name>A0A831WAK3_9GAMM</name>
<keyword evidence="3" id="KW-0813">Transport</keyword>
<evidence type="ECO:0000256" key="6">
    <source>
        <dbReference type="ARBA" id="ARBA00022840"/>
    </source>
</evidence>
<evidence type="ECO:0000313" key="11">
    <source>
        <dbReference type="EMBL" id="HEC05270.1"/>
    </source>
</evidence>
<keyword evidence="7 10" id="KW-1133">Transmembrane helix</keyword>
<comment type="similarity">
    <text evidence="2">Belongs to the ADP/ATP translocase tlc family.</text>
</comment>
<dbReference type="EMBL" id="DRLF01000011">
    <property type="protein sequence ID" value="HEC05270.1"/>
    <property type="molecule type" value="Genomic_DNA"/>
</dbReference>
<evidence type="ECO:0000256" key="9">
    <source>
        <dbReference type="ARBA" id="ARBA00024792"/>
    </source>
</evidence>
<evidence type="ECO:0000256" key="5">
    <source>
        <dbReference type="ARBA" id="ARBA00022741"/>
    </source>
</evidence>
<dbReference type="GO" id="GO:0016020">
    <property type="term" value="C:membrane"/>
    <property type="evidence" value="ECO:0007669"/>
    <property type="project" value="UniProtKB-SubCell"/>
</dbReference>
<organism evidence="11">
    <name type="scientific">Thiolapillus brandeum</name>
    <dbReference type="NCBI Taxonomy" id="1076588"/>
    <lineage>
        <taxon>Bacteria</taxon>
        <taxon>Pseudomonadati</taxon>
        <taxon>Pseudomonadota</taxon>
        <taxon>Gammaproteobacteria</taxon>
        <taxon>Chromatiales</taxon>
        <taxon>Sedimenticolaceae</taxon>
        <taxon>Thiolapillus</taxon>
    </lineage>
</organism>
<evidence type="ECO:0000256" key="10">
    <source>
        <dbReference type="SAM" id="Phobius"/>
    </source>
</evidence>
<evidence type="ECO:0000256" key="3">
    <source>
        <dbReference type="ARBA" id="ARBA00022448"/>
    </source>
</evidence>
<evidence type="ECO:0000256" key="8">
    <source>
        <dbReference type="ARBA" id="ARBA00023136"/>
    </source>
</evidence>
<dbReference type="InterPro" id="IPR004667">
    <property type="entry name" value="ADP_ATP_car_bac_type"/>
</dbReference>
<accession>A0A831WAK3</accession>
<sequence>MSASLNPFRYVRKQELSLSLLMFSYFFLVITGFWVLKPIKKSLFIEYYDQSGVDLWGWMLTASQAELVAKILNMVVAFGAVIVFTMLSRKLHRQQLTNVFSLFIIICLAGFSRMLLQPDDLTVWIFYLFGDLFSTLMVATFFAFLNDSMTPDSAKRLYGIIGLGGVAGGVFGSTFVTIWVVSVSREAW</sequence>
<dbReference type="SUPFAM" id="SSF103473">
    <property type="entry name" value="MFS general substrate transporter"/>
    <property type="match status" value="1"/>
</dbReference>
<dbReference type="Proteomes" id="UP000886339">
    <property type="component" value="Unassembled WGS sequence"/>
</dbReference>
<keyword evidence="6" id="KW-0067">ATP-binding</keyword>
<dbReference type="PANTHER" id="PTHR31187">
    <property type="match status" value="1"/>
</dbReference>
<comment type="function">
    <text evidence="9">Provides the rickettsial cell with host ATP in exchange for rickettsial ADP. This is an obligate exchange system. This energy acquiring activity is an important component of rickettsial parasitism.</text>
</comment>
<keyword evidence="8 10" id="KW-0472">Membrane</keyword>
<feature type="transmembrane region" description="Helical" evidence="10">
    <location>
        <begin position="16"/>
        <end position="36"/>
    </location>
</feature>
<evidence type="ECO:0000256" key="2">
    <source>
        <dbReference type="ARBA" id="ARBA00007127"/>
    </source>
</evidence>
<feature type="transmembrane region" description="Helical" evidence="10">
    <location>
        <begin position="99"/>
        <end position="116"/>
    </location>
</feature>
<protein>
    <submittedName>
        <fullName evidence="11">MFS transporter</fullName>
    </submittedName>
</protein>
<dbReference type="PANTHER" id="PTHR31187:SF1">
    <property type="entry name" value="ADP,ATP CARRIER PROTEIN 1"/>
    <property type="match status" value="1"/>
</dbReference>
<feature type="transmembrane region" description="Helical" evidence="10">
    <location>
        <begin position="122"/>
        <end position="145"/>
    </location>
</feature>